<dbReference type="Pfam" id="PF01545">
    <property type="entry name" value="Cation_efflux"/>
    <property type="match status" value="1"/>
</dbReference>
<sequence length="307" mass="32330">ATAVPSRGCRCSWCRGGSGGSNDTERALWLMFGVNSILTGLQIFFGLLANSLSLLGDGALMAMDGASYAVSLYAEKRKSSAEDATRLDKRAAFFSAAMLAATTAWVLFDVIERLLGEEREAAIEVFVSRSFLLDLQQQVNGMSQLHDIEVNSDIMIIFTAVNLAADLMVAFCAWNCGASQVLEEEDTSNLNLFGALAHLGADMVRGLAVLLAGILAEANVVDAAKADAYCSLFVCIFVLMATASLLKTVLQKSNPLAYAHVEIADEAHSVHGQATATCLGKSSEGSPGSPVSPVPLKAGDSELPDGI</sequence>
<evidence type="ECO:0000256" key="6">
    <source>
        <dbReference type="SAM" id="MobiDB-lite"/>
    </source>
</evidence>
<evidence type="ECO:0000256" key="7">
    <source>
        <dbReference type="SAM" id="Phobius"/>
    </source>
</evidence>
<dbReference type="GO" id="GO:0005385">
    <property type="term" value="F:zinc ion transmembrane transporter activity"/>
    <property type="evidence" value="ECO:0007669"/>
    <property type="project" value="TreeGrafter"/>
</dbReference>
<evidence type="ECO:0000256" key="5">
    <source>
        <dbReference type="ARBA" id="ARBA00023136"/>
    </source>
</evidence>
<accession>A0A9P1FVK7</accession>
<comment type="subcellular location">
    <subcellularLocation>
        <location evidence="1">Membrane</location>
        <topology evidence="1">Multi-pass membrane protein</topology>
    </subcellularLocation>
</comment>
<evidence type="ECO:0000313" key="10">
    <source>
        <dbReference type="EMBL" id="CAL1141297.1"/>
    </source>
</evidence>
<keyword evidence="12" id="KW-1185">Reference proteome</keyword>
<dbReference type="PANTHER" id="PTHR11562:SF17">
    <property type="entry name" value="RE54080P-RELATED"/>
    <property type="match status" value="1"/>
</dbReference>
<dbReference type="EMBL" id="CAMXCT010001218">
    <property type="protein sequence ID" value="CAI3987922.1"/>
    <property type="molecule type" value="Genomic_DNA"/>
</dbReference>
<evidence type="ECO:0000256" key="2">
    <source>
        <dbReference type="ARBA" id="ARBA00022692"/>
    </source>
</evidence>
<dbReference type="InterPro" id="IPR058533">
    <property type="entry name" value="Cation_efflux_TM"/>
</dbReference>
<feature type="non-terminal residue" evidence="9">
    <location>
        <position position="307"/>
    </location>
</feature>
<feature type="transmembrane region" description="Helical" evidence="7">
    <location>
        <begin position="27"/>
        <end position="45"/>
    </location>
</feature>
<dbReference type="Proteomes" id="UP001152797">
    <property type="component" value="Unassembled WGS sequence"/>
</dbReference>
<organism evidence="9">
    <name type="scientific">Cladocopium goreaui</name>
    <dbReference type="NCBI Taxonomy" id="2562237"/>
    <lineage>
        <taxon>Eukaryota</taxon>
        <taxon>Sar</taxon>
        <taxon>Alveolata</taxon>
        <taxon>Dinophyceae</taxon>
        <taxon>Suessiales</taxon>
        <taxon>Symbiodiniaceae</taxon>
        <taxon>Cladocopium</taxon>
    </lineage>
</organism>
<evidence type="ECO:0000256" key="4">
    <source>
        <dbReference type="ARBA" id="ARBA00022989"/>
    </source>
</evidence>
<protein>
    <submittedName>
        <fullName evidence="11">Cadmium, cobalt and zinc/H(+)-K(+) antiporter</fullName>
    </submittedName>
</protein>
<dbReference type="GO" id="GO:0005886">
    <property type="term" value="C:plasma membrane"/>
    <property type="evidence" value="ECO:0007669"/>
    <property type="project" value="TreeGrafter"/>
</dbReference>
<evidence type="ECO:0000256" key="3">
    <source>
        <dbReference type="ARBA" id="ARBA00022906"/>
    </source>
</evidence>
<evidence type="ECO:0000259" key="8">
    <source>
        <dbReference type="Pfam" id="PF01545"/>
    </source>
</evidence>
<keyword evidence="5 7" id="KW-0472">Membrane</keyword>
<proteinExistence type="predicted"/>
<evidence type="ECO:0000313" key="12">
    <source>
        <dbReference type="Proteomes" id="UP001152797"/>
    </source>
</evidence>
<dbReference type="Gene3D" id="1.20.1510.10">
    <property type="entry name" value="Cation efflux protein transmembrane domain"/>
    <property type="match status" value="1"/>
</dbReference>
<keyword evidence="2 7" id="KW-0812">Transmembrane</keyword>
<dbReference type="SUPFAM" id="SSF161111">
    <property type="entry name" value="Cation efflux protein transmembrane domain-like"/>
    <property type="match status" value="1"/>
</dbReference>
<evidence type="ECO:0000313" key="11">
    <source>
        <dbReference type="EMBL" id="CAL4775234.1"/>
    </source>
</evidence>
<feature type="region of interest" description="Disordered" evidence="6">
    <location>
        <begin position="278"/>
        <end position="307"/>
    </location>
</feature>
<dbReference type="EMBL" id="CAMXCT030001218">
    <property type="protein sequence ID" value="CAL4775234.1"/>
    <property type="molecule type" value="Genomic_DNA"/>
</dbReference>
<dbReference type="OrthoDB" id="47927at2759"/>
<reference evidence="10" key="2">
    <citation type="submission" date="2024-04" db="EMBL/GenBank/DDBJ databases">
        <authorList>
            <person name="Chen Y."/>
            <person name="Shah S."/>
            <person name="Dougan E. K."/>
            <person name="Thang M."/>
            <person name="Chan C."/>
        </authorList>
    </citation>
    <scope>NUCLEOTIDE SEQUENCE [LARGE SCALE GENOMIC DNA]</scope>
</reference>
<dbReference type="AlphaFoldDB" id="A0A9P1FVK7"/>
<gene>
    <name evidence="9" type="ORF">C1SCF055_LOCUS15158</name>
</gene>
<feature type="domain" description="Cation efflux protein transmembrane" evidence="8">
    <location>
        <begin position="28"/>
        <end position="250"/>
    </location>
</feature>
<evidence type="ECO:0000256" key="1">
    <source>
        <dbReference type="ARBA" id="ARBA00004141"/>
    </source>
</evidence>
<keyword evidence="3" id="KW-0864">Zinc transport</keyword>
<feature type="transmembrane region" description="Helical" evidence="7">
    <location>
        <begin position="226"/>
        <end position="246"/>
    </location>
</feature>
<feature type="transmembrane region" description="Helical" evidence="7">
    <location>
        <begin position="190"/>
        <end position="214"/>
    </location>
</feature>
<dbReference type="EMBL" id="CAMXCT020001218">
    <property type="protein sequence ID" value="CAL1141297.1"/>
    <property type="molecule type" value="Genomic_DNA"/>
</dbReference>
<keyword evidence="4 7" id="KW-1133">Transmembrane helix</keyword>
<feature type="transmembrane region" description="Helical" evidence="7">
    <location>
        <begin position="91"/>
        <end position="108"/>
    </location>
</feature>
<feature type="transmembrane region" description="Helical" evidence="7">
    <location>
        <begin position="154"/>
        <end position="178"/>
    </location>
</feature>
<keyword evidence="3" id="KW-0862">Zinc</keyword>
<keyword evidence="3" id="KW-0406">Ion transport</keyword>
<keyword evidence="3" id="KW-0813">Transport</keyword>
<evidence type="ECO:0000313" key="9">
    <source>
        <dbReference type="EMBL" id="CAI3987922.1"/>
    </source>
</evidence>
<feature type="compositionally biased region" description="Low complexity" evidence="6">
    <location>
        <begin position="282"/>
        <end position="295"/>
    </location>
</feature>
<dbReference type="PANTHER" id="PTHR11562">
    <property type="entry name" value="CATION EFFLUX PROTEIN/ ZINC TRANSPORTER"/>
    <property type="match status" value="1"/>
</dbReference>
<name>A0A9P1FVK7_9DINO</name>
<comment type="caution">
    <text evidence="9">The sequence shown here is derived from an EMBL/GenBank/DDBJ whole genome shotgun (WGS) entry which is preliminary data.</text>
</comment>
<reference evidence="9" key="1">
    <citation type="submission" date="2022-10" db="EMBL/GenBank/DDBJ databases">
        <authorList>
            <person name="Chen Y."/>
            <person name="Dougan E. K."/>
            <person name="Chan C."/>
            <person name="Rhodes N."/>
            <person name="Thang M."/>
        </authorList>
    </citation>
    <scope>NUCLEOTIDE SEQUENCE</scope>
</reference>
<dbReference type="InterPro" id="IPR050681">
    <property type="entry name" value="CDF/SLC30A"/>
</dbReference>
<dbReference type="InterPro" id="IPR027469">
    <property type="entry name" value="Cation_efflux_TMD_sf"/>
</dbReference>